<comment type="caution">
    <text evidence="2">The sequence shown here is derived from an EMBL/GenBank/DDBJ whole genome shotgun (WGS) entry which is preliminary data.</text>
</comment>
<evidence type="ECO:0000256" key="1">
    <source>
        <dbReference type="SAM" id="MobiDB-lite"/>
    </source>
</evidence>
<evidence type="ECO:0000313" key="2">
    <source>
        <dbReference type="EMBL" id="GMH52519.1"/>
    </source>
</evidence>
<proteinExistence type="predicted"/>
<dbReference type="Proteomes" id="UP001165085">
    <property type="component" value="Unassembled WGS sequence"/>
</dbReference>
<organism evidence="2 3">
    <name type="scientific">Triparma strigata</name>
    <dbReference type="NCBI Taxonomy" id="1606541"/>
    <lineage>
        <taxon>Eukaryota</taxon>
        <taxon>Sar</taxon>
        <taxon>Stramenopiles</taxon>
        <taxon>Ochrophyta</taxon>
        <taxon>Bolidophyceae</taxon>
        <taxon>Parmales</taxon>
        <taxon>Triparmaceae</taxon>
        <taxon>Triparma</taxon>
    </lineage>
</organism>
<feature type="compositionally biased region" description="Low complexity" evidence="1">
    <location>
        <begin position="99"/>
        <end position="119"/>
    </location>
</feature>
<keyword evidence="3" id="KW-1185">Reference proteome</keyword>
<reference evidence="3" key="1">
    <citation type="journal article" date="2023" name="Commun. Biol.">
        <title>Genome analysis of Parmales, the sister group of diatoms, reveals the evolutionary specialization of diatoms from phago-mixotrophs to photoautotrophs.</title>
        <authorList>
            <person name="Ban H."/>
            <person name="Sato S."/>
            <person name="Yoshikawa S."/>
            <person name="Yamada K."/>
            <person name="Nakamura Y."/>
            <person name="Ichinomiya M."/>
            <person name="Sato N."/>
            <person name="Blanc-Mathieu R."/>
            <person name="Endo H."/>
            <person name="Kuwata A."/>
            <person name="Ogata H."/>
        </authorList>
    </citation>
    <scope>NUCLEOTIDE SEQUENCE [LARGE SCALE GENOMIC DNA]</scope>
    <source>
        <strain evidence="3">NIES 3701</strain>
    </source>
</reference>
<dbReference type="AlphaFoldDB" id="A0A9W7DQK0"/>
<sequence>MDDFLSVFGDSFGDSPAEPPSAHASSAVITPKTTNPKNPYSKAQVSVVKDKVVKDKVVKNPYAKVTPPNRAPNRAPNSQTRVNPSAASNAAPRPPLPSPSSSSTASSSFESMFGSSTQSQSTHSRNQQQGHQPPAPSTPFSLRHPPSHTPLPKVLLDAPQNFTTICLLSSISSSKVSKTGKAYKELTISYPSLPSAPTLRLFGSAYSSSSNLKPGHILLLKDCKVDMLNNRHSLMTFKDTSVRTLGSETILKFCSCGWTGTGSCIKCLRKNIPNDKSVKVSEGNKALAAKKKQSGAKFQQMRGENNMTYYSAVKQPVVTVVKEKSDVLGALLKRTKTKQVSQLKSRTKGLINEGDRFDGSVLVPQSSKVAVQVVRSSKFKKTNPLDILEKQRQLKNIINLNRKHGPKNPSPAPPSSSSLSSFASLFGSGATASSLSTVRTLKSSNASSASDLALLAAKEKLQKLESSESSHLKKLEKSNKSVVKFWYKCDECMNTFVKVPFECRQLGHRIVKCKGIKDRDVEKKDNGGLVVGVGIEWNGTTVRGHTS</sequence>
<feature type="compositionally biased region" description="Polar residues" evidence="1">
    <location>
        <begin position="120"/>
        <end position="131"/>
    </location>
</feature>
<feature type="compositionally biased region" description="Polar residues" evidence="1">
    <location>
        <begin position="31"/>
        <end position="44"/>
    </location>
</feature>
<protein>
    <submittedName>
        <fullName evidence="2">Uncharacterized protein</fullName>
    </submittedName>
</protein>
<dbReference type="OrthoDB" id="10510253at2759"/>
<feature type="compositionally biased region" description="Basic and acidic residues" evidence="1">
    <location>
        <begin position="48"/>
        <end position="58"/>
    </location>
</feature>
<name>A0A9W7DQK0_9STRA</name>
<gene>
    <name evidence="2" type="ORF">TrST_g5625</name>
</gene>
<feature type="region of interest" description="Disordered" evidence="1">
    <location>
        <begin position="1"/>
        <end position="153"/>
    </location>
</feature>
<evidence type="ECO:0000313" key="3">
    <source>
        <dbReference type="Proteomes" id="UP001165085"/>
    </source>
</evidence>
<feature type="compositionally biased region" description="Low complexity" evidence="1">
    <location>
        <begin position="67"/>
        <end position="77"/>
    </location>
</feature>
<accession>A0A9W7DQK0</accession>
<dbReference type="EMBL" id="BRXY01000011">
    <property type="protein sequence ID" value="GMH52519.1"/>
    <property type="molecule type" value="Genomic_DNA"/>
</dbReference>